<evidence type="ECO:0000313" key="3">
    <source>
        <dbReference type="Proteomes" id="UP000277279"/>
    </source>
</evidence>
<dbReference type="RefSeq" id="WP_125848183.1">
    <property type="nucleotide sequence ID" value="NZ_JACHXH010000021.1"/>
</dbReference>
<reference evidence="1 4" key="2">
    <citation type="submission" date="2020-08" db="EMBL/GenBank/DDBJ databases">
        <title>Genomic Encyclopedia of Type Strains, Phase III (KMG-III): the genomes of soil and plant-associated and newly described type strains.</title>
        <authorList>
            <person name="Whitman W."/>
        </authorList>
    </citation>
    <scope>NUCLEOTIDE SEQUENCE [LARGE SCALE GENOMIC DNA]</scope>
    <source>
        <strain evidence="1 4">CECT 4113</strain>
    </source>
</reference>
<dbReference type="EMBL" id="RJJT01000019">
    <property type="protein sequence ID" value="RSB66548.1"/>
    <property type="molecule type" value="Genomic_DNA"/>
</dbReference>
<gene>
    <name evidence="2" type="ORF">EFD55_24360</name>
    <name evidence="1" type="ORF">FHS26_005084</name>
</gene>
<dbReference type="EMBL" id="JACHXH010000021">
    <property type="protein sequence ID" value="MBB3137323.1"/>
    <property type="molecule type" value="Genomic_DNA"/>
</dbReference>
<evidence type="ECO:0000313" key="2">
    <source>
        <dbReference type="EMBL" id="RSB66548.1"/>
    </source>
</evidence>
<evidence type="ECO:0000313" key="4">
    <source>
        <dbReference type="Proteomes" id="UP000518315"/>
    </source>
</evidence>
<dbReference type="AlphaFoldDB" id="A0A3R9ABS0"/>
<proteinExistence type="predicted"/>
<accession>A0A3R9ABS0</accession>
<organism evidence="2 3">
    <name type="scientific">Rhizobium pisi</name>
    <dbReference type="NCBI Taxonomy" id="574561"/>
    <lineage>
        <taxon>Bacteria</taxon>
        <taxon>Pseudomonadati</taxon>
        <taxon>Pseudomonadota</taxon>
        <taxon>Alphaproteobacteria</taxon>
        <taxon>Hyphomicrobiales</taxon>
        <taxon>Rhizobiaceae</taxon>
        <taxon>Rhizobium/Agrobacterium group</taxon>
        <taxon>Rhizobium</taxon>
    </lineage>
</organism>
<protein>
    <submittedName>
        <fullName evidence="2">Uncharacterized protein</fullName>
    </submittedName>
</protein>
<name>A0A3R9ABS0_9HYPH</name>
<comment type="caution">
    <text evidence="2">The sequence shown here is derived from an EMBL/GenBank/DDBJ whole genome shotgun (WGS) entry which is preliminary data.</text>
</comment>
<sequence length="71" mass="7769">MGHWRTSRLVGSDGSFIIASGKHCQPAGHDAFGFRINRSQALAMLWPVYAGEGTTLDIKIFGTTYKATLRV</sequence>
<reference evidence="2 3" key="1">
    <citation type="submission" date="2018-11" db="EMBL/GenBank/DDBJ databases">
        <authorList>
            <person name="Huo Y."/>
        </authorList>
    </citation>
    <scope>NUCLEOTIDE SEQUENCE [LARGE SCALE GENOMIC DNA]</scope>
    <source>
        <strain evidence="2 3">DSM 30132</strain>
    </source>
</reference>
<dbReference type="Gene3D" id="2.40.30.110">
    <property type="entry name" value="Aminomethyltransferase beta-barrel domains"/>
    <property type="match status" value="1"/>
</dbReference>
<evidence type="ECO:0000313" key="1">
    <source>
        <dbReference type="EMBL" id="MBB3137323.1"/>
    </source>
</evidence>
<dbReference type="Proteomes" id="UP000518315">
    <property type="component" value="Unassembled WGS sequence"/>
</dbReference>
<dbReference type="Proteomes" id="UP000277279">
    <property type="component" value="Unassembled WGS sequence"/>
</dbReference>
<dbReference type="OrthoDB" id="9971517at2"/>
<keyword evidence="4" id="KW-1185">Reference proteome</keyword>